<name>A0ACC2XMX0_9TREE</name>
<accession>A0ACC2XMX0</accession>
<proteinExistence type="predicted"/>
<dbReference type="EMBL" id="JASBWU010000001">
    <property type="protein sequence ID" value="KAJ9125410.1"/>
    <property type="molecule type" value="Genomic_DNA"/>
</dbReference>
<protein>
    <submittedName>
        <fullName evidence="1">Uncharacterized protein</fullName>
    </submittedName>
</protein>
<evidence type="ECO:0000313" key="1">
    <source>
        <dbReference type="EMBL" id="KAJ9125410.1"/>
    </source>
</evidence>
<dbReference type="Proteomes" id="UP001243375">
    <property type="component" value="Unassembled WGS sequence"/>
</dbReference>
<evidence type="ECO:0000313" key="2">
    <source>
        <dbReference type="Proteomes" id="UP001243375"/>
    </source>
</evidence>
<organism evidence="1 2">
    <name type="scientific">Naganishia vaughanmartiniae</name>
    <dbReference type="NCBI Taxonomy" id="1424756"/>
    <lineage>
        <taxon>Eukaryota</taxon>
        <taxon>Fungi</taxon>
        <taxon>Dikarya</taxon>
        <taxon>Basidiomycota</taxon>
        <taxon>Agaricomycotina</taxon>
        <taxon>Tremellomycetes</taxon>
        <taxon>Filobasidiales</taxon>
        <taxon>Filobasidiaceae</taxon>
        <taxon>Naganishia</taxon>
    </lineage>
</organism>
<gene>
    <name evidence="1" type="ORF">QFC22_000370</name>
</gene>
<keyword evidence="2" id="KW-1185">Reference proteome</keyword>
<reference evidence="1" key="1">
    <citation type="submission" date="2023-04" db="EMBL/GenBank/DDBJ databases">
        <title>Draft Genome sequencing of Naganishia species isolated from polar environments using Oxford Nanopore Technology.</title>
        <authorList>
            <person name="Leo P."/>
            <person name="Venkateswaran K."/>
        </authorList>
    </citation>
    <scope>NUCLEOTIDE SEQUENCE</scope>
    <source>
        <strain evidence="1">MNA-CCFEE 5425</strain>
    </source>
</reference>
<comment type="caution">
    <text evidence="1">The sequence shown here is derived from an EMBL/GenBank/DDBJ whole genome shotgun (WGS) entry which is preliminary data.</text>
</comment>
<sequence length="670" mass="74997">MLRVMPTMRNRKEDVRGPNPIAIRPVHGLNVKQDVEMLPTRVATPDLDVKQDVDVFGPPISVPLPIKTTLEQKHSDDHRGGSHSSAKPTSSKSVRPLPALPLLRYVANSAISAQKRLLRLVLLPPKLLDEAIRSDPDSITMLGFQTGMTVTASDLIDRVKHLQYTALQALLAAYRYSESHVDVKEKVVLGLQIGQLTLDMLGTLQSEIVREDKTSAKRKRSTAKVNDEERAGKARKMTSGSGVDNTHVENVSTPVHGRHNNVRPSPVRIDSSTRPELTSTEVLEFKPETEAEVLNVQKSQARKQEVSRLLKETEDILSSASELGSKSMSKDPEGKSLLLELVMMKAQLTYIQGYHRQAMKLLKSTRQDIQKDTSQTHMAYRMILLQSQLEMELSHDVMAASTTLTELGVLAQSRHDPHVVLLAKVSRLRIIMVNSFWDLVESSLVEIDNILDTRYPLTSETSPGQETTFERFCARDSSEHHDAELAVMMEYACLRVIWFHRIGSKIGSKASIKMAHHLHDLPRWSAENSAFKSGVIQVTTRSRPMTMQYMPCNISTPLTYLITCLAFPDLASNSPKRVKLVQNALKSFDGFDAHEGPYTGDFTKLSGLNNAIAVRSELMEIKAECLFDLLTFCTFRAKFEHAAKVRVFLPFPVDTARLMYPSPSGYCRSH</sequence>